<organism evidence="1 2">
    <name type="scientific">Sphaerodactylus townsendi</name>
    <dbReference type="NCBI Taxonomy" id="933632"/>
    <lineage>
        <taxon>Eukaryota</taxon>
        <taxon>Metazoa</taxon>
        <taxon>Chordata</taxon>
        <taxon>Craniata</taxon>
        <taxon>Vertebrata</taxon>
        <taxon>Euteleostomi</taxon>
        <taxon>Lepidosauria</taxon>
        <taxon>Squamata</taxon>
        <taxon>Bifurcata</taxon>
        <taxon>Gekkota</taxon>
        <taxon>Sphaerodactylidae</taxon>
        <taxon>Sphaerodactylus</taxon>
    </lineage>
</organism>
<keyword evidence="2" id="KW-1185">Reference proteome</keyword>
<name>A0ACB8FF71_9SAUR</name>
<proteinExistence type="predicted"/>
<evidence type="ECO:0000313" key="1">
    <source>
        <dbReference type="EMBL" id="KAH8003849.1"/>
    </source>
</evidence>
<evidence type="ECO:0000313" key="2">
    <source>
        <dbReference type="Proteomes" id="UP000827872"/>
    </source>
</evidence>
<protein>
    <submittedName>
        <fullName evidence="1">Uncharacterized protein</fullName>
    </submittedName>
</protein>
<dbReference type="EMBL" id="CM037622">
    <property type="protein sequence ID" value="KAH8003849.1"/>
    <property type="molecule type" value="Genomic_DNA"/>
</dbReference>
<gene>
    <name evidence="1" type="ORF">K3G42_024744</name>
</gene>
<comment type="caution">
    <text evidence="1">The sequence shown here is derived from an EMBL/GenBank/DDBJ whole genome shotgun (WGS) entry which is preliminary data.</text>
</comment>
<dbReference type="Proteomes" id="UP000827872">
    <property type="component" value="Linkage Group LG09"/>
</dbReference>
<sequence length="144" mass="16224">MNRKESQGHGESVSAFEDALPVGYGHRANPDQSDSVLFEKSFESYKSGVSPQTLPGEFSPRHKTLGKLTRRGSAVNTFYHRMLKEMHKKGNMVGTQPSIKFHHDNMGCISFTSSFTFKKIWVVLPLPLWERVVPKPSDSKSGVW</sequence>
<reference evidence="1" key="1">
    <citation type="submission" date="2021-08" db="EMBL/GenBank/DDBJ databases">
        <title>The first chromosome-level gecko genome reveals the dynamic sex chromosomes of Neotropical dwarf geckos (Sphaerodactylidae: Sphaerodactylus).</title>
        <authorList>
            <person name="Pinto B.J."/>
            <person name="Keating S.E."/>
            <person name="Gamble T."/>
        </authorList>
    </citation>
    <scope>NUCLEOTIDE SEQUENCE</scope>
    <source>
        <strain evidence="1">TG3544</strain>
    </source>
</reference>
<accession>A0ACB8FF71</accession>